<name>A0A6A5HI36_CAERE</name>
<gene>
    <name evidence="1" type="ORF">GCK72_006260</name>
</gene>
<dbReference type="Proteomes" id="UP000483820">
    <property type="component" value="Chromosome II"/>
</dbReference>
<dbReference type="KEGG" id="crq:GCK72_006260"/>
<reference evidence="1 2" key="1">
    <citation type="submission" date="2019-12" db="EMBL/GenBank/DDBJ databases">
        <title>Chromosome-level assembly of the Caenorhabditis remanei genome.</title>
        <authorList>
            <person name="Teterina A.A."/>
            <person name="Willis J.H."/>
            <person name="Phillips P.C."/>
        </authorList>
    </citation>
    <scope>NUCLEOTIDE SEQUENCE [LARGE SCALE GENOMIC DNA]</scope>
    <source>
        <strain evidence="1 2">PX506</strain>
        <tissue evidence="1">Whole organism</tissue>
    </source>
</reference>
<protein>
    <submittedName>
        <fullName evidence="1">Uncharacterized protein</fullName>
    </submittedName>
</protein>
<dbReference type="EMBL" id="WUAV01000002">
    <property type="protein sequence ID" value="KAF1766304.1"/>
    <property type="molecule type" value="Genomic_DNA"/>
</dbReference>
<dbReference type="AlphaFoldDB" id="A0A6A5HI36"/>
<comment type="caution">
    <text evidence="1">The sequence shown here is derived from an EMBL/GenBank/DDBJ whole genome shotgun (WGS) entry which is preliminary data.</text>
</comment>
<sequence length="125" mass="14003">MLIPTQISVLPQFHHLLLDSSHQQFLQFPNFHPNVPYFLSSKVIYSDVLDPNLDLVPMVLGEAPDGSADITNTGFDCASAIDFFFLRCFLRPDVLLDGRNVSSVELFFRNAVIIVLPLLTTPNRG</sequence>
<dbReference type="RefSeq" id="XP_053589741.1">
    <property type="nucleotide sequence ID" value="XM_053725547.1"/>
</dbReference>
<proteinExistence type="predicted"/>
<dbReference type="CTD" id="78774172"/>
<evidence type="ECO:0000313" key="2">
    <source>
        <dbReference type="Proteomes" id="UP000483820"/>
    </source>
</evidence>
<dbReference type="GeneID" id="78774172"/>
<organism evidence="1 2">
    <name type="scientific">Caenorhabditis remanei</name>
    <name type="common">Caenorhabditis vulgaris</name>
    <dbReference type="NCBI Taxonomy" id="31234"/>
    <lineage>
        <taxon>Eukaryota</taxon>
        <taxon>Metazoa</taxon>
        <taxon>Ecdysozoa</taxon>
        <taxon>Nematoda</taxon>
        <taxon>Chromadorea</taxon>
        <taxon>Rhabditida</taxon>
        <taxon>Rhabditina</taxon>
        <taxon>Rhabditomorpha</taxon>
        <taxon>Rhabditoidea</taxon>
        <taxon>Rhabditidae</taxon>
        <taxon>Peloderinae</taxon>
        <taxon>Caenorhabditis</taxon>
    </lineage>
</organism>
<accession>A0A6A5HI36</accession>
<evidence type="ECO:0000313" key="1">
    <source>
        <dbReference type="EMBL" id="KAF1766304.1"/>
    </source>
</evidence>